<reference evidence="2 3" key="1">
    <citation type="submission" date="2020-03" db="EMBL/GenBank/DDBJ databases">
        <title>Soil Listeria distribution.</title>
        <authorList>
            <person name="Liao J."/>
            <person name="Wiedmann M."/>
        </authorList>
    </citation>
    <scope>NUCLEOTIDE SEQUENCE [LARGE SCALE GENOMIC DNA]</scope>
    <source>
        <strain evidence="2 3">FSL L7-0978</strain>
    </source>
</reference>
<evidence type="ECO:0000256" key="1">
    <source>
        <dbReference type="SAM" id="SignalP"/>
    </source>
</evidence>
<dbReference type="EMBL" id="JAARVG010000002">
    <property type="protein sequence ID" value="MBC1792519.1"/>
    <property type="molecule type" value="Genomic_DNA"/>
</dbReference>
<gene>
    <name evidence="2" type="ORF">HCA52_03730</name>
</gene>
<dbReference type="AlphaFoldDB" id="A0A7X0XVT9"/>
<proteinExistence type="predicted"/>
<accession>A0A7X0XVT9</accession>
<evidence type="ECO:0008006" key="4">
    <source>
        <dbReference type="Google" id="ProtNLM"/>
    </source>
</evidence>
<comment type="caution">
    <text evidence="2">The sequence shown here is derived from an EMBL/GenBank/DDBJ whole genome shotgun (WGS) entry which is preliminary data.</text>
</comment>
<dbReference type="Proteomes" id="UP000539064">
    <property type="component" value="Unassembled WGS sequence"/>
</dbReference>
<name>A0A7X0XVT9_9LIST</name>
<feature type="signal peptide" evidence="1">
    <location>
        <begin position="1"/>
        <end position="26"/>
    </location>
</feature>
<organism evidence="2 3">
    <name type="scientific">Listeria booriae</name>
    <dbReference type="NCBI Taxonomy" id="1552123"/>
    <lineage>
        <taxon>Bacteria</taxon>
        <taxon>Bacillati</taxon>
        <taxon>Bacillota</taxon>
        <taxon>Bacilli</taxon>
        <taxon>Bacillales</taxon>
        <taxon>Listeriaceae</taxon>
        <taxon>Listeria</taxon>
    </lineage>
</organism>
<keyword evidence="1" id="KW-0732">Signal</keyword>
<protein>
    <recommendedName>
        <fullName evidence="4">DUF2712 domain-containing protein</fullName>
    </recommendedName>
</protein>
<feature type="chain" id="PRO_5038494093" description="DUF2712 domain-containing protein" evidence="1">
    <location>
        <begin position="27"/>
        <end position="128"/>
    </location>
</feature>
<sequence length="128" mass="13687">MMKKLITATLVLGFISVFVTSTFVNAGTTKANYSTTVGKLNGSGYTGYQSKATAGTKADLYSTKTGNYEVDVRTNSSGSNGTWSRAVKNGTTRQLSNSHNKGTNVRLQFSNNITTLVNVQVSGSWRSN</sequence>
<evidence type="ECO:0000313" key="2">
    <source>
        <dbReference type="EMBL" id="MBC1792519.1"/>
    </source>
</evidence>
<evidence type="ECO:0000313" key="3">
    <source>
        <dbReference type="Proteomes" id="UP000539064"/>
    </source>
</evidence>